<dbReference type="InterPro" id="IPR050684">
    <property type="entry name" value="HTH-Siroheme_Decarb"/>
</dbReference>
<dbReference type="SUPFAM" id="SSF46785">
    <property type="entry name" value="Winged helix' DNA-binding domain"/>
    <property type="match status" value="1"/>
</dbReference>
<comment type="function">
    <text evidence="6">Involved in heme d1 biosynthesis. Catalyzes the decarboxylation of siroheme into didecarboxysiroheme.</text>
</comment>
<evidence type="ECO:0000256" key="1">
    <source>
        <dbReference type="ARBA" id="ARBA00023239"/>
    </source>
</evidence>
<protein>
    <recommendedName>
        <fullName evidence="5">siroheme decarboxylase</fullName>
        <ecNumber evidence="5">4.1.1.111</ecNumber>
    </recommendedName>
</protein>
<keyword evidence="11" id="KW-1185">Reference proteome</keyword>
<dbReference type="Pfam" id="PF22451">
    <property type="entry name" value="NirdL-like_HTH"/>
    <property type="match status" value="1"/>
</dbReference>
<comment type="pathway">
    <text evidence="2">Porphyrin-containing compound metabolism.</text>
</comment>
<evidence type="ECO:0000256" key="2">
    <source>
        <dbReference type="ARBA" id="ARBA00023444"/>
    </source>
</evidence>
<dbReference type="EMBL" id="JAKVPY010000007">
    <property type="protein sequence ID" value="MCH4563038.1"/>
    <property type="molecule type" value="Genomic_DNA"/>
</dbReference>
<evidence type="ECO:0000259" key="9">
    <source>
        <dbReference type="Pfam" id="PF22451"/>
    </source>
</evidence>
<evidence type="ECO:0000259" key="8">
    <source>
        <dbReference type="Pfam" id="PF17805"/>
    </source>
</evidence>
<dbReference type="InterPro" id="IPR036390">
    <property type="entry name" value="WH_DNA-bd_sf"/>
</dbReference>
<feature type="domain" description="Siroheme decarboxylase NirL-like HTH" evidence="9">
    <location>
        <begin position="28"/>
        <end position="74"/>
    </location>
</feature>
<keyword evidence="1" id="KW-0456">Lyase</keyword>
<dbReference type="EC" id="4.1.1.111" evidence="5"/>
<organism evidence="10 11">
    <name type="scientific">Halomonas flagellata</name>
    <dbReference type="NCBI Taxonomy" id="2920385"/>
    <lineage>
        <taxon>Bacteria</taxon>
        <taxon>Pseudomonadati</taxon>
        <taxon>Pseudomonadota</taxon>
        <taxon>Gammaproteobacteria</taxon>
        <taxon>Oceanospirillales</taxon>
        <taxon>Halomonadaceae</taxon>
        <taxon>Halomonas</taxon>
    </lineage>
</organism>
<dbReference type="RefSeq" id="WP_181422071.1">
    <property type="nucleotide sequence ID" value="NZ_JAKVPY010000007.1"/>
</dbReference>
<dbReference type="SMART" id="SM00344">
    <property type="entry name" value="HTH_ASNC"/>
    <property type="match status" value="1"/>
</dbReference>
<evidence type="ECO:0000256" key="7">
    <source>
        <dbReference type="ARBA" id="ARBA00048470"/>
    </source>
</evidence>
<comment type="subunit">
    <text evidence="4">Probably forms a complex composed of NirD, NirL, NirG and NirH. All proteins are required for the total conversion of siroheme to didecarboxysiroheme.</text>
</comment>
<dbReference type="InterPro" id="IPR053953">
    <property type="entry name" value="NirdL-like_HTH"/>
</dbReference>
<dbReference type="InterPro" id="IPR019888">
    <property type="entry name" value="Tscrpt_reg_AsnC-like"/>
</dbReference>
<comment type="catalytic activity">
    <reaction evidence="7">
        <text>siroheme + 2 H(+) = 12,18-didecarboxysiroheme + 2 CO2</text>
        <dbReference type="Rhea" id="RHEA:19093"/>
        <dbReference type="ChEBI" id="CHEBI:15378"/>
        <dbReference type="ChEBI" id="CHEBI:16526"/>
        <dbReference type="ChEBI" id="CHEBI:60052"/>
        <dbReference type="ChEBI" id="CHEBI:140497"/>
        <dbReference type="EC" id="4.1.1.111"/>
    </reaction>
</comment>
<evidence type="ECO:0000313" key="10">
    <source>
        <dbReference type="EMBL" id="MCH4563038.1"/>
    </source>
</evidence>
<evidence type="ECO:0000313" key="11">
    <source>
        <dbReference type="Proteomes" id="UP001202117"/>
    </source>
</evidence>
<gene>
    <name evidence="10" type="ORF">MKP05_07835</name>
</gene>
<dbReference type="PANTHER" id="PTHR43413:SF1">
    <property type="entry name" value="SIROHEME DECARBOXYLASE NIRL SUBUNIT"/>
    <property type="match status" value="1"/>
</dbReference>
<feature type="domain" description="Siroheme decarboxylase AsnC-like ligand binding" evidence="8">
    <location>
        <begin position="84"/>
        <end position="172"/>
    </location>
</feature>
<sequence length="188" mass="21080">MSVSICPSRPARGCNVQHRDAQGLDAADRAIVLATQAGLPLVPDPWGAVGREVGMSGEAVLERMQAMQERGVIRRVAAVPNHYRLGYVANGMTVWDVDDAQIDRLGREVAAIEGVSHCYRRPRHLPLWPYNLFAMLHGRSFDEVERQAAVLRERLGEACRDHRILYSSRILKKTGLRLAVRPEDPPRR</sequence>
<evidence type="ECO:0000256" key="3">
    <source>
        <dbReference type="ARBA" id="ARBA00023457"/>
    </source>
</evidence>
<dbReference type="InterPro" id="IPR040523">
    <property type="entry name" value="AsnC_trans_reg2"/>
</dbReference>
<evidence type="ECO:0000256" key="4">
    <source>
        <dbReference type="ARBA" id="ARBA00023465"/>
    </source>
</evidence>
<comment type="similarity">
    <text evidence="3">Belongs to the Ahb/Nir family.</text>
</comment>
<dbReference type="Proteomes" id="UP001202117">
    <property type="component" value="Unassembled WGS sequence"/>
</dbReference>
<dbReference type="PANTHER" id="PTHR43413">
    <property type="entry name" value="TRANSCRIPTIONAL REGULATOR, ASNC FAMILY"/>
    <property type="match status" value="1"/>
</dbReference>
<comment type="caution">
    <text evidence="10">The sequence shown here is derived from an EMBL/GenBank/DDBJ whole genome shotgun (WGS) entry which is preliminary data.</text>
</comment>
<dbReference type="Pfam" id="PF17805">
    <property type="entry name" value="AsnC_trans_reg2"/>
    <property type="match status" value="1"/>
</dbReference>
<reference evidence="10 11" key="1">
    <citation type="submission" date="2022-02" db="EMBL/GenBank/DDBJ databases">
        <title>Halomonas fukangensis sp. nov., a halophilic bacterium isolated from a bulk soil of Kalidium foliatum at Fukang.</title>
        <authorList>
            <person name="Huang Y."/>
        </authorList>
    </citation>
    <scope>NUCLEOTIDE SEQUENCE [LARGE SCALE GENOMIC DNA]</scope>
    <source>
        <strain evidence="10 11">EGI 63088</strain>
    </source>
</reference>
<evidence type="ECO:0000256" key="6">
    <source>
        <dbReference type="ARBA" id="ARBA00045291"/>
    </source>
</evidence>
<name>A0ABS9RT56_9GAMM</name>
<accession>A0ABS9RT56</accession>
<proteinExistence type="inferred from homology"/>
<evidence type="ECO:0000256" key="5">
    <source>
        <dbReference type="ARBA" id="ARBA00023471"/>
    </source>
</evidence>
<dbReference type="Gene3D" id="3.30.70.3460">
    <property type="match status" value="1"/>
</dbReference>